<dbReference type="EMBL" id="UINC01001452">
    <property type="protein sequence ID" value="SUZ81057.1"/>
    <property type="molecule type" value="Genomic_DNA"/>
</dbReference>
<sequence length="286" mass="32639">MSVSPEWFEEAIKETSKSKTVDLDGIRINYLVWGDESKPGLFLIHGYSAHAHWWDFIAPSFLEDYCVVAIDLSGMGDSEHRQIYSQTLYGEEIKAVCEDMNWDSADFLAHSMAGPISVKTASTYPELFKSLFLLDSIIIVPPDKARSFSGRGSMVRTDFVYEDLESAVESFRLIPPQPCRHDFLLKHIALNSFKETEAGWMLKSDGLIMKTYQYEDLTDIFMNLKCPIYLVYGLMSQIFSQEILDYTKYVGNLSEEAVIGIPGAMHHLFIDEPIVFVEEIKKLLKK</sequence>
<dbReference type="PANTHER" id="PTHR43798:SF33">
    <property type="entry name" value="HYDROLASE, PUTATIVE (AFU_ORTHOLOGUE AFUA_2G14860)-RELATED"/>
    <property type="match status" value="1"/>
</dbReference>
<organism evidence="2">
    <name type="scientific">marine metagenome</name>
    <dbReference type="NCBI Taxonomy" id="408172"/>
    <lineage>
        <taxon>unclassified sequences</taxon>
        <taxon>metagenomes</taxon>
        <taxon>ecological metagenomes</taxon>
    </lineage>
</organism>
<dbReference type="Gene3D" id="3.40.50.1820">
    <property type="entry name" value="alpha/beta hydrolase"/>
    <property type="match status" value="1"/>
</dbReference>
<feature type="domain" description="AB hydrolase-1" evidence="1">
    <location>
        <begin position="41"/>
        <end position="143"/>
    </location>
</feature>
<proteinExistence type="predicted"/>
<evidence type="ECO:0000313" key="2">
    <source>
        <dbReference type="EMBL" id="SUZ81057.1"/>
    </source>
</evidence>
<accession>A0A381QT94</accession>
<dbReference type="AlphaFoldDB" id="A0A381QT94"/>
<dbReference type="SUPFAM" id="SSF53474">
    <property type="entry name" value="alpha/beta-Hydrolases"/>
    <property type="match status" value="1"/>
</dbReference>
<gene>
    <name evidence="2" type="ORF">METZ01_LOCUS33911</name>
</gene>
<dbReference type="InterPro" id="IPR029058">
    <property type="entry name" value="AB_hydrolase_fold"/>
</dbReference>
<protein>
    <recommendedName>
        <fullName evidence="1">AB hydrolase-1 domain-containing protein</fullName>
    </recommendedName>
</protein>
<dbReference type="PANTHER" id="PTHR43798">
    <property type="entry name" value="MONOACYLGLYCEROL LIPASE"/>
    <property type="match status" value="1"/>
</dbReference>
<dbReference type="InterPro" id="IPR000073">
    <property type="entry name" value="AB_hydrolase_1"/>
</dbReference>
<dbReference type="InterPro" id="IPR050266">
    <property type="entry name" value="AB_hydrolase_sf"/>
</dbReference>
<reference evidence="2" key="1">
    <citation type="submission" date="2018-05" db="EMBL/GenBank/DDBJ databases">
        <authorList>
            <person name="Lanie J.A."/>
            <person name="Ng W.-L."/>
            <person name="Kazmierczak K.M."/>
            <person name="Andrzejewski T.M."/>
            <person name="Davidsen T.M."/>
            <person name="Wayne K.J."/>
            <person name="Tettelin H."/>
            <person name="Glass J.I."/>
            <person name="Rusch D."/>
            <person name="Podicherti R."/>
            <person name="Tsui H.-C.T."/>
            <person name="Winkler M.E."/>
        </authorList>
    </citation>
    <scope>NUCLEOTIDE SEQUENCE</scope>
</reference>
<name>A0A381QT94_9ZZZZ</name>
<evidence type="ECO:0000259" key="1">
    <source>
        <dbReference type="Pfam" id="PF00561"/>
    </source>
</evidence>
<dbReference type="Pfam" id="PF00561">
    <property type="entry name" value="Abhydrolase_1"/>
    <property type="match status" value="1"/>
</dbReference>
<dbReference type="GO" id="GO:0016020">
    <property type="term" value="C:membrane"/>
    <property type="evidence" value="ECO:0007669"/>
    <property type="project" value="TreeGrafter"/>
</dbReference>